<gene>
    <name evidence="1" type="ORF">HALOF300_02448</name>
</gene>
<dbReference type="EMBL" id="CACRYJ010000034">
    <property type="protein sequence ID" value="VZO37373.1"/>
    <property type="molecule type" value="Genomic_DNA"/>
</dbReference>
<dbReference type="Proteomes" id="UP000419743">
    <property type="component" value="Unassembled WGS sequence"/>
</dbReference>
<organism evidence="1 2">
    <name type="scientific">Occultella aeris</name>
    <dbReference type="NCBI Taxonomy" id="2761496"/>
    <lineage>
        <taxon>Bacteria</taxon>
        <taxon>Bacillati</taxon>
        <taxon>Actinomycetota</taxon>
        <taxon>Actinomycetes</taxon>
        <taxon>Micrococcales</taxon>
        <taxon>Ruaniaceae</taxon>
        <taxon>Occultella</taxon>
    </lineage>
</organism>
<reference evidence="1 2" key="1">
    <citation type="submission" date="2019-11" db="EMBL/GenBank/DDBJ databases">
        <authorList>
            <person name="Criscuolo A."/>
        </authorList>
    </citation>
    <scope>NUCLEOTIDE SEQUENCE [LARGE SCALE GENOMIC DNA]</scope>
    <source>
        <strain evidence="1">CIP111667</strain>
    </source>
</reference>
<comment type="caution">
    <text evidence="1">The sequence shown here is derived from an EMBL/GenBank/DDBJ whole genome shotgun (WGS) entry which is preliminary data.</text>
</comment>
<proteinExistence type="predicted"/>
<dbReference type="AlphaFoldDB" id="A0A7M4DJY6"/>
<sequence>MLTGTVTIDPQADLREAIAAVQEGAAQLGGLRGRPDLTGRLRLIAARRTP</sequence>
<accession>A0A7M4DJY6</accession>
<dbReference type="RefSeq" id="WP_156741204.1">
    <property type="nucleotide sequence ID" value="NZ_CACRYJ010000034.1"/>
</dbReference>
<keyword evidence="2" id="KW-1185">Reference proteome</keyword>
<evidence type="ECO:0000313" key="2">
    <source>
        <dbReference type="Proteomes" id="UP000419743"/>
    </source>
</evidence>
<name>A0A7M4DJY6_9MICO</name>
<evidence type="ECO:0000313" key="1">
    <source>
        <dbReference type="EMBL" id="VZO37373.1"/>
    </source>
</evidence>
<protein>
    <submittedName>
        <fullName evidence="1">Uncharacterized protein</fullName>
    </submittedName>
</protein>